<gene>
    <name evidence="2" type="primary">ga23065</name>
    <name evidence="2" type="ORF">PR202_ga23065</name>
</gene>
<feature type="compositionally biased region" description="Low complexity" evidence="1">
    <location>
        <begin position="71"/>
        <end position="80"/>
    </location>
</feature>
<reference evidence="2" key="2">
    <citation type="submission" date="2021-12" db="EMBL/GenBank/DDBJ databases">
        <title>Resequencing data analysis of finger millet.</title>
        <authorList>
            <person name="Hatakeyama M."/>
            <person name="Aluri S."/>
            <person name="Balachadran M.T."/>
            <person name="Sivarajan S.R."/>
            <person name="Poveda L."/>
            <person name="Shimizu-Inatsugi R."/>
            <person name="Schlapbach R."/>
            <person name="Sreeman S.M."/>
            <person name="Shimizu K.K."/>
        </authorList>
    </citation>
    <scope>NUCLEOTIDE SEQUENCE</scope>
</reference>
<evidence type="ECO:0000256" key="1">
    <source>
        <dbReference type="SAM" id="MobiDB-lite"/>
    </source>
</evidence>
<evidence type="ECO:0000313" key="3">
    <source>
        <dbReference type="Proteomes" id="UP001054889"/>
    </source>
</evidence>
<proteinExistence type="predicted"/>
<dbReference type="Proteomes" id="UP001054889">
    <property type="component" value="Unassembled WGS sequence"/>
</dbReference>
<name>A0AAV5D5U3_ELECO</name>
<reference evidence="2" key="1">
    <citation type="journal article" date="2018" name="DNA Res.">
        <title>Multiple hybrid de novo genome assembly of finger millet, an orphan allotetraploid crop.</title>
        <authorList>
            <person name="Hatakeyama M."/>
            <person name="Aluri S."/>
            <person name="Balachadran M.T."/>
            <person name="Sivarajan S.R."/>
            <person name="Patrignani A."/>
            <person name="Gruter S."/>
            <person name="Poveda L."/>
            <person name="Shimizu-Inatsugi R."/>
            <person name="Baeten J."/>
            <person name="Francoijs K.J."/>
            <person name="Nataraja K.N."/>
            <person name="Reddy Y.A.N."/>
            <person name="Phadnis S."/>
            <person name="Ravikumar R.L."/>
            <person name="Schlapbach R."/>
            <person name="Sreeman S.M."/>
            <person name="Shimizu K.K."/>
        </authorList>
    </citation>
    <scope>NUCLEOTIDE SEQUENCE</scope>
</reference>
<feature type="region of interest" description="Disordered" evidence="1">
    <location>
        <begin position="22"/>
        <end position="55"/>
    </location>
</feature>
<feature type="region of interest" description="Disordered" evidence="1">
    <location>
        <begin position="71"/>
        <end position="95"/>
    </location>
</feature>
<comment type="caution">
    <text evidence="2">The sequence shown here is derived from an EMBL/GenBank/DDBJ whole genome shotgun (WGS) entry which is preliminary data.</text>
</comment>
<organism evidence="2 3">
    <name type="scientific">Eleusine coracana subsp. coracana</name>
    <dbReference type="NCBI Taxonomy" id="191504"/>
    <lineage>
        <taxon>Eukaryota</taxon>
        <taxon>Viridiplantae</taxon>
        <taxon>Streptophyta</taxon>
        <taxon>Embryophyta</taxon>
        <taxon>Tracheophyta</taxon>
        <taxon>Spermatophyta</taxon>
        <taxon>Magnoliopsida</taxon>
        <taxon>Liliopsida</taxon>
        <taxon>Poales</taxon>
        <taxon>Poaceae</taxon>
        <taxon>PACMAD clade</taxon>
        <taxon>Chloridoideae</taxon>
        <taxon>Cynodonteae</taxon>
        <taxon>Eleusininae</taxon>
        <taxon>Eleusine</taxon>
    </lineage>
</organism>
<dbReference type="EMBL" id="BQKI01000012">
    <property type="protein sequence ID" value="GJN05440.1"/>
    <property type="molecule type" value="Genomic_DNA"/>
</dbReference>
<keyword evidence="3" id="KW-1185">Reference proteome</keyword>
<feature type="compositionally biased region" description="Basic and acidic residues" evidence="1">
    <location>
        <begin position="86"/>
        <end position="95"/>
    </location>
</feature>
<protein>
    <submittedName>
        <fullName evidence="2">Uncharacterized protein</fullName>
    </submittedName>
</protein>
<dbReference type="AlphaFoldDB" id="A0AAV5D5U3"/>
<evidence type="ECO:0000313" key="2">
    <source>
        <dbReference type="EMBL" id="GJN05440.1"/>
    </source>
</evidence>
<sequence length="95" mass="9789">MFQVHDNIWTIFSSCGWMSSSGPLSPPTTGGGRMASHGSSSASIDGMLRSRGPLPPCTSVAPAALVGMSSSSKSGGLLRSNVMAGSRKEVDQEME</sequence>
<accession>A0AAV5D5U3</accession>